<keyword evidence="1" id="KW-0812">Transmembrane</keyword>
<geneLocation type="plastid" evidence="2"/>
<sequence>MLTSSNRYFYPLLAFCSIVVSLTFAGYCNFRLTRIHNESLKKIELRVNELEKSISLRALNELKNESTSSPEGSQIDGPVKSLTFRIGTADDRLRIYWANNSITNLPCTSEQGTWACG</sequence>
<dbReference type="RefSeq" id="YP_002049313.1">
    <property type="nucleotide sequence ID" value="NC_011087.1"/>
</dbReference>
<feature type="transmembrane region" description="Helical" evidence="1">
    <location>
        <begin position="12"/>
        <end position="32"/>
    </location>
</feature>
<dbReference type="EMBL" id="CP000815">
    <property type="protein sequence ID" value="ACB43103.1"/>
    <property type="molecule type" value="Genomic_DNA"/>
</dbReference>
<evidence type="ECO:0000313" key="2">
    <source>
        <dbReference type="EMBL" id="ABH09260.1"/>
    </source>
</evidence>
<accession>A1XYT6</accession>
<protein>
    <submittedName>
        <fullName evidence="2">ABC transporter</fullName>
    </submittedName>
</protein>
<reference evidence="3" key="2">
    <citation type="submission" date="2007-08" db="EMBL/GenBank/DDBJ databases">
        <authorList>
            <person name="Gloeckner G."/>
            <person name="Nowack E."/>
            <person name="Melkonian M."/>
        </authorList>
    </citation>
    <scope>NUCLEOTIDE SEQUENCE</scope>
</reference>
<organism evidence="2">
    <name type="scientific">Paulinella chromatophora</name>
    <dbReference type="NCBI Taxonomy" id="39717"/>
    <lineage>
        <taxon>Eukaryota</taxon>
        <taxon>Sar</taxon>
        <taxon>Rhizaria</taxon>
        <taxon>Cercozoa</taxon>
        <taxon>Imbricatea</taxon>
        <taxon>Silicofilosea</taxon>
        <taxon>Euglyphida</taxon>
        <taxon>Paulinellidae</taxon>
        <taxon>Paulinella</taxon>
    </lineage>
</organism>
<dbReference type="EMBL" id="DQ789029">
    <property type="protein sequence ID" value="ABH09260.1"/>
    <property type="molecule type" value="Genomic_DNA"/>
</dbReference>
<proteinExistence type="predicted"/>
<dbReference type="GeneID" id="6481185"/>
<dbReference type="AlphaFoldDB" id="A1XYT6"/>
<keyword evidence="2" id="KW-0934">Plastid</keyword>
<evidence type="ECO:0000313" key="3">
    <source>
        <dbReference type="EMBL" id="ACB43103.1"/>
    </source>
</evidence>
<reference evidence="2" key="1">
    <citation type="submission" date="2006-06" db="EMBL/GenBank/DDBJ databases">
        <title>Minimal plastid genome evolution in the Paulinella endosymbiont.</title>
        <authorList>
            <person name="Yoon H.S."/>
            <person name="Reyes-Prieto A."/>
            <person name="Bhattacharya D."/>
        </authorList>
    </citation>
    <scope>NUCLEOTIDE SEQUENCE</scope>
</reference>
<keyword evidence="1" id="KW-1133">Transmembrane helix</keyword>
<reference evidence="3" key="3">
    <citation type="journal article" date="2008" name="Curr. Biol.">
        <title>Chromatophore genome sequence of Paulinella sheds light on acquisition of photosynthesis by eukaryotes.</title>
        <authorList>
            <person name="Nowack E.C.M."/>
            <person name="Melkonian M."/>
            <person name="Gloeckner G."/>
        </authorList>
    </citation>
    <scope>NUCLEOTIDE SEQUENCE [LARGE SCALE GENOMIC DNA]</scope>
</reference>
<gene>
    <name evidence="3" type="ordered locus">PCC_0685</name>
</gene>
<evidence type="ECO:0000256" key="1">
    <source>
        <dbReference type="SAM" id="Phobius"/>
    </source>
</evidence>
<name>A1XYT6_PAUCH</name>
<keyword evidence="1" id="KW-0472">Membrane</keyword>